<dbReference type="RefSeq" id="WP_183277974.1">
    <property type="nucleotide sequence ID" value="NZ_BLZR01000001.1"/>
</dbReference>
<feature type="transmembrane region" description="Helical" evidence="1">
    <location>
        <begin position="52"/>
        <end position="73"/>
    </location>
</feature>
<dbReference type="Proteomes" id="UP000580568">
    <property type="component" value="Unassembled WGS sequence"/>
</dbReference>
<dbReference type="EMBL" id="BLZR01000001">
    <property type="protein sequence ID" value="GFP76555.1"/>
    <property type="molecule type" value="Genomic_DNA"/>
</dbReference>
<comment type="caution">
    <text evidence="2">The sequence shown here is derived from an EMBL/GenBank/DDBJ whole genome shotgun (WGS) entry which is preliminary data.</text>
</comment>
<evidence type="ECO:0000313" key="2">
    <source>
        <dbReference type="EMBL" id="GFP76555.1"/>
    </source>
</evidence>
<proteinExistence type="predicted"/>
<dbReference type="AlphaFoldDB" id="A0A6V8SJ60"/>
<keyword evidence="3" id="KW-1185">Reference proteome</keyword>
<reference evidence="2 3" key="1">
    <citation type="submission" date="2020-07" db="EMBL/GenBank/DDBJ databases">
        <title>A new beta-1,3-glucan-decomposing anaerobic bacterium isolated from anoxic soil subjected to biological soil disinfestation.</title>
        <authorList>
            <person name="Ueki A."/>
            <person name="Tonouchi A."/>
        </authorList>
    </citation>
    <scope>NUCLEOTIDE SEQUENCE [LARGE SCALE GENOMIC DNA]</scope>
    <source>
        <strain evidence="2 3">TW1</strain>
    </source>
</reference>
<gene>
    <name evidence="2" type="ORF">bsdtw1_02658</name>
</gene>
<protein>
    <recommendedName>
        <fullName evidence="4">Transglutaminase-like superfamily protein</fullName>
    </recommendedName>
</protein>
<keyword evidence="1" id="KW-1133">Transmembrane helix</keyword>
<feature type="transmembrane region" description="Helical" evidence="1">
    <location>
        <begin position="127"/>
        <end position="144"/>
    </location>
</feature>
<accession>A0A6V8SJ60</accession>
<name>A0A6V8SJ60_9CLOT</name>
<organism evidence="2 3">
    <name type="scientific">Clostridium fungisolvens</name>
    <dbReference type="NCBI Taxonomy" id="1604897"/>
    <lineage>
        <taxon>Bacteria</taxon>
        <taxon>Bacillati</taxon>
        <taxon>Bacillota</taxon>
        <taxon>Clostridia</taxon>
        <taxon>Eubacteriales</taxon>
        <taxon>Clostridiaceae</taxon>
        <taxon>Clostridium</taxon>
    </lineage>
</organism>
<evidence type="ECO:0000313" key="3">
    <source>
        <dbReference type="Proteomes" id="UP000580568"/>
    </source>
</evidence>
<feature type="transmembrane region" description="Helical" evidence="1">
    <location>
        <begin position="7"/>
        <end position="32"/>
    </location>
</feature>
<evidence type="ECO:0008006" key="4">
    <source>
        <dbReference type="Google" id="ProtNLM"/>
    </source>
</evidence>
<evidence type="ECO:0000256" key="1">
    <source>
        <dbReference type="SAM" id="Phobius"/>
    </source>
</evidence>
<sequence length="355" mass="40850">MIEIIALFLVIVFYVIPLNLLVYVLCVKFADYLLKTFPNPPFKFLLYISSDYLPPTIYLVSFVILFLLLYFLLSNVVRKSLFVFKNIDISQWSLIKYSKGQSSINLAARVLICLSLVVQIFFKVIDIKIMVLGVLCLLFIFKELKPKKVIKDLKSDIKQEENNEKKELAEEVGEDYIDFNWSYTIDALNIKKPIDFKISFKKGDNHLVQDEETQLEIEKNIKDFGEQIKGLCDLNGLDNFQKISVVYSLISKFKYKTDVDDKTFTLQKPSETLEKQEGDNYSLGVCTAAIIRAMGIEVIELKIPLKDGQTNLALAVEGADELVGNYYTNDNKQYFYCELKEDNSFRIGEVPSIDK</sequence>
<keyword evidence="1" id="KW-0472">Membrane</keyword>
<keyword evidence="1" id="KW-0812">Transmembrane</keyword>